<keyword evidence="2" id="KW-1185">Reference proteome</keyword>
<gene>
    <name evidence="1" type="ORF">VNO78_20999</name>
</gene>
<accession>A0AAN9XHR6</accession>
<organism evidence="1 2">
    <name type="scientific">Psophocarpus tetragonolobus</name>
    <name type="common">Winged bean</name>
    <name type="synonym">Dolichos tetragonolobus</name>
    <dbReference type="NCBI Taxonomy" id="3891"/>
    <lineage>
        <taxon>Eukaryota</taxon>
        <taxon>Viridiplantae</taxon>
        <taxon>Streptophyta</taxon>
        <taxon>Embryophyta</taxon>
        <taxon>Tracheophyta</taxon>
        <taxon>Spermatophyta</taxon>
        <taxon>Magnoliopsida</taxon>
        <taxon>eudicotyledons</taxon>
        <taxon>Gunneridae</taxon>
        <taxon>Pentapetalae</taxon>
        <taxon>rosids</taxon>
        <taxon>fabids</taxon>
        <taxon>Fabales</taxon>
        <taxon>Fabaceae</taxon>
        <taxon>Papilionoideae</taxon>
        <taxon>50 kb inversion clade</taxon>
        <taxon>NPAAA clade</taxon>
        <taxon>indigoferoid/millettioid clade</taxon>
        <taxon>Phaseoleae</taxon>
        <taxon>Psophocarpus</taxon>
    </lineage>
</organism>
<name>A0AAN9XHR6_PSOTE</name>
<comment type="caution">
    <text evidence="1">The sequence shown here is derived from an EMBL/GenBank/DDBJ whole genome shotgun (WGS) entry which is preliminary data.</text>
</comment>
<sequence length="81" mass="9101">MKDFGFWSLRAGNGDSKDIINQPVLLFAFYNRQVFGFFSKAKTIFSIPYLITEPVVTCFITHSLTGYTAKGSTVKMLLPGR</sequence>
<evidence type="ECO:0000313" key="2">
    <source>
        <dbReference type="Proteomes" id="UP001386955"/>
    </source>
</evidence>
<dbReference type="Proteomes" id="UP001386955">
    <property type="component" value="Unassembled WGS sequence"/>
</dbReference>
<dbReference type="AlphaFoldDB" id="A0AAN9XHR6"/>
<protein>
    <submittedName>
        <fullName evidence="1">Uncharacterized protein</fullName>
    </submittedName>
</protein>
<evidence type="ECO:0000313" key="1">
    <source>
        <dbReference type="EMBL" id="KAK7392556.1"/>
    </source>
</evidence>
<proteinExistence type="predicted"/>
<dbReference type="EMBL" id="JAYMYS010000005">
    <property type="protein sequence ID" value="KAK7392556.1"/>
    <property type="molecule type" value="Genomic_DNA"/>
</dbReference>
<reference evidence="1 2" key="1">
    <citation type="submission" date="2024-01" db="EMBL/GenBank/DDBJ databases">
        <title>The genomes of 5 underutilized Papilionoideae crops provide insights into root nodulation and disease resistanc.</title>
        <authorList>
            <person name="Jiang F."/>
        </authorList>
    </citation>
    <scope>NUCLEOTIDE SEQUENCE [LARGE SCALE GENOMIC DNA]</scope>
    <source>
        <strain evidence="1">DUOXIRENSHENG_FW03</strain>
        <tissue evidence="1">Leaves</tissue>
    </source>
</reference>